<dbReference type="InterPro" id="IPR010982">
    <property type="entry name" value="Lambda_DNA-bd_dom_sf"/>
</dbReference>
<evidence type="ECO:0000313" key="3">
    <source>
        <dbReference type="EMBL" id="SCL17693.1"/>
    </source>
</evidence>
<keyword evidence="4" id="KW-1185">Reference proteome</keyword>
<dbReference type="PROSITE" id="PS50943">
    <property type="entry name" value="HTH_CROC1"/>
    <property type="match status" value="1"/>
</dbReference>
<dbReference type="InterPro" id="IPR001387">
    <property type="entry name" value="Cro/C1-type_HTH"/>
</dbReference>
<dbReference type="CDD" id="cd00093">
    <property type="entry name" value="HTH_XRE"/>
    <property type="match status" value="1"/>
</dbReference>
<name>A0A1C6RKU7_9ACTN</name>
<protein>
    <submittedName>
        <fullName evidence="3">Helix-turn-helix domain-containing protein</fullName>
    </submittedName>
</protein>
<accession>A0A1C6RKU7</accession>
<feature type="compositionally biased region" description="Basic and acidic residues" evidence="1">
    <location>
        <begin position="194"/>
        <end position="218"/>
    </location>
</feature>
<dbReference type="AlphaFoldDB" id="A0A1C6RKU7"/>
<organism evidence="3 4">
    <name type="scientific">Micromonospora nigra</name>
    <dbReference type="NCBI Taxonomy" id="145857"/>
    <lineage>
        <taxon>Bacteria</taxon>
        <taxon>Bacillati</taxon>
        <taxon>Actinomycetota</taxon>
        <taxon>Actinomycetes</taxon>
        <taxon>Micromonosporales</taxon>
        <taxon>Micromonosporaceae</taxon>
        <taxon>Micromonospora</taxon>
    </lineage>
</organism>
<dbReference type="GO" id="GO:0003677">
    <property type="term" value="F:DNA binding"/>
    <property type="evidence" value="ECO:0007669"/>
    <property type="project" value="InterPro"/>
</dbReference>
<dbReference type="Gene3D" id="1.10.260.40">
    <property type="entry name" value="lambda repressor-like DNA-binding domains"/>
    <property type="match status" value="1"/>
</dbReference>
<feature type="domain" description="HTH cro/C1-type" evidence="2">
    <location>
        <begin position="19"/>
        <end position="85"/>
    </location>
</feature>
<dbReference type="RefSeq" id="WP_175439993.1">
    <property type="nucleotide sequence ID" value="NZ_FMHT01000003.1"/>
</dbReference>
<dbReference type="Proteomes" id="UP000199699">
    <property type="component" value="Unassembled WGS sequence"/>
</dbReference>
<dbReference type="Pfam" id="PF01381">
    <property type="entry name" value="HTH_3"/>
    <property type="match status" value="1"/>
</dbReference>
<proteinExistence type="predicted"/>
<gene>
    <name evidence="3" type="ORF">GA0070616_1336</name>
</gene>
<evidence type="ECO:0000256" key="1">
    <source>
        <dbReference type="SAM" id="MobiDB-lite"/>
    </source>
</evidence>
<feature type="region of interest" description="Disordered" evidence="1">
    <location>
        <begin position="194"/>
        <end position="237"/>
    </location>
</feature>
<reference evidence="3 4" key="1">
    <citation type="submission" date="2016-06" db="EMBL/GenBank/DDBJ databases">
        <authorList>
            <person name="Kjaerup R.B."/>
            <person name="Dalgaard T.S."/>
            <person name="Juul-Madsen H.R."/>
        </authorList>
    </citation>
    <scope>NUCLEOTIDE SEQUENCE [LARGE SCALE GENOMIC DNA]</scope>
    <source>
        <strain evidence="3 4">DSM 43818</strain>
    </source>
</reference>
<dbReference type="SUPFAM" id="SSF47413">
    <property type="entry name" value="lambda repressor-like DNA-binding domains"/>
    <property type="match status" value="1"/>
</dbReference>
<dbReference type="EMBL" id="FMHT01000003">
    <property type="protein sequence ID" value="SCL17693.1"/>
    <property type="molecule type" value="Genomic_DNA"/>
</dbReference>
<evidence type="ECO:0000313" key="4">
    <source>
        <dbReference type="Proteomes" id="UP000199699"/>
    </source>
</evidence>
<dbReference type="STRING" id="145857.GA0070616_1336"/>
<dbReference type="SMART" id="SM00530">
    <property type="entry name" value="HTH_XRE"/>
    <property type="match status" value="1"/>
</dbReference>
<evidence type="ECO:0000259" key="2">
    <source>
        <dbReference type="PROSITE" id="PS50943"/>
    </source>
</evidence>
<sequence length="237" mass="26441">MTDENPGPPTPSSNIGAMVRQIREARRMPYTELSERLGALGQPIPVLGLRRIEKGERRVDLDEVAALAYVLGVPPIRLVFPVGDVPTTTALPGRPVDTGAALLWFTGEQPLATEPLTSGGQVVGYDISSADFNSWHQGGEFLRLFRQHDELVLAWNLARMHAESDRDQARRMASMATPGDESADAIQHKAMLRRAEESEAEAHERERELHQHRQEMQRRGMTLPQLPVSRSEIRKGE</sequence>